<dbReference type="EMBL" id="JAEUBF010000152">
    <property type="protein sequence ID" value="KAH3680201.1"/>
    <property type="molecule type" value="Genomic_DNA"/>
</dbReference>
<evidence type="ECO:0000256" key="2">
    <source>
        <dbReference type="ARBA" id="ARBA00010210"/>
    </source>
</evidence>
<dbReference type="Proteomes" id="UP000769528">
    <property type="component" value="Unassembled WGS sequence"/>
</dbReference>
<dbReference type="InterPro" id="IPR024610">
    <property type="entry name" value="ING_N_histone-binding"/>
</dbReference>
<evidence type="ECO:0000256" key="11">
    <source>
        <dbReference type="RuleBase" id="RU361213"/>
    </source>
</evidence>
<dbReference type="PANTHER" id="PTHR10333">
    <property type="entry name" value="INHIBITOR OF GROWTH PROTEIN"/>
    <property type="match status" value="1"/>
</dbReference>
<comment type="caution">
    <text evidence="14">The sequence shown here is derived from an EMBL/GenBank/DDBJ whole genome shotgun (WGS) entry which is preliminary data.</text>
</comment>
<evidence type="ECO:0000256" key="10">
    <source>
        <dbReference type="PROSITE-ProRule" id="PRU00146"/>
    </source>
</evidence>
<dbReference type="Gene3D" id="3.30.40.10">
    <property type="entry name" value="Zinc/RING finger domain, C3HC4 (zinc finger)"/>
    <property type="match status" value="1"/>
</dbReference>
<reference evidence="14" key="1">
    <citation type="journal article" date="2021" name="Open Biol.">
        <title>Shared evolutionary footprints suggest mitochondrial oxidative damage underlies multiple complex I losses in fungi.</title>
        <authorList>
            <person name="Schikora-Tamarit M.A."/>
            <person name="Marcet-Houben M."/>
            <person name="Nosek J."/>
            <person name="Gabaldon T."/>
        </authorList>
    </citation>
    <scope>NUCLEOTIDE SEQUENCE</scope>
    <source>
        <strain evidence="14">CBS6341</strain>
    </source>
</reference>
<reference evidence="14" key="2">
    <citation type="submission" date="2021-01" db="EMBL/GenBank/DDBJ databases">
        <authorList>
            <person name="Schikora-Tamarit M.A."/>
        </authorList>
    </citation>
    <scope>NUCLEOTIDE SEQUENCE</scope>
    <source>
        <strain evidence="14">CBS6341</strain>
    </source>
</reference>
<evidence type="ECO:0000256" key="1">
    <source>
        <dbReference type="ARBA" id="ARBA00004123"/>
    </source>
</evidence>
<dbReference type="Pfam" id="PF12998">
    <property type="entry name" value="ING"/>
    <property type="match status" value="1"/>
</dbReference>
<dbReference type="SMART" id="SM00249">
    <property type="entry name" value="PHD"/>
    <property type="match status" value="1"/>
</dbReference>
<comment type="similarity">
    <text evidence="2 11">Belongs to the ING family.</text>
</comment>
<feature type="binding site" evidence="9">
    <location>
        <position position="356"/>
    </location>
    <ligand>
        <name>Zn(2+)</name>
        <dbReference type="ChEBI" id="CHEBI:29105"/>
        <label>2</label>
    </ligand>
</feature>
<keyword evidence="4 10" id="KW-0863">Zinc-finger</keyword>
<feature type="binding site" evidence="9">
    <location>
        <position position="359"/>
    </location>
    <ligand>
        <name>Zn(2+)</name>
        <dbReference type="ChEBI" id="CHEBI:29105"/>
        <label>2</label>
    </ligand>
</feature>
<dbReference type="OrthoDB" id="5411773at2759"/>
<dbReference type="FunFam" id="3.30.40.10:FF:000016">
    <property type="entry name" value="Inhibitor of growth protein"/>
    <property type="match status" value="1"/>
</dbReference>
<dbReference type="SMART" id="SM01408">
    <property type="entry name" value="ING"/>
    <property type="match status" value="1"/>
</dbReference>
<evidence type="ECO:0000256" key="5">
    <source>
        <dbReference type="ARBA" id="ARBA00022833"/>
    </source>
</evidence>
<sequence length="370" mass="41250">MSDKSSLRPRSTRTSAINHRFNKVTTAVSHNGSNKPVSKPTELYPGLNDITDAFEALPSDMIRYFTLLKEIDAKCVQPLPDLESEIIKFNRLQNNSQNSSIRNGIMQEITRLINEILPCLEEKMHVASIAADKAFSYIERINDDYKLIFEKEIPEVIRFGESNHPAIMDIIKPNDSKSAQSQRSELRREALAARKATTDTDNEVENGSTKNGKRRAETEGTPVLTQNNSSNSNTGNKKRKSNNVNNSNQSSTVSSQNLVKNEEISRPSTPSSGAAKKRQTQKKKSSESVNHDSVSLSSTSAGGPKKKVSSDEPLYCYCNQVSYGEMVGCDGEDCKREWFHLPCIGLTTLPKGKWYCDECSSKLKKAKKNF</sequence>
<feature type="binding site" evidence="9">
    <location>
        <position position="318"/>
    </location>
    <ligand>
        <name>Zn(2+)</name>
        <dbReference type="ChEBI" id="CHEBI:29105"/>
        <label>1</label>
    </ligand>
</feature>
<dbReference type="Pfam" id="PF23011">
    <property type="entry name" value="PHD-1st_NSD"/>
    <property type="match status" value="1"/>
</dbReference>
<feature type="binding site" evidence="9">
    <location>
        <position position="334"/>
    </location>
    <ligand>
        <name>Zn(2+)</name>
        <dbReference type="ChEBI" id="CHEBI:29105"/>
        <label>2</label>
    </ligand>
</feature>
<dbReference type="InterPro" id="IPR019786">
    <property type="entry name" value="Zinc_finger_PHD-type_CS"/>
</dbReference>
<dbReference type="GO" id="GO:0006355">
    <property type="term" value="P:regulation of DNA-templated transcription"/>
    <property type="evidence" value="ECO:0007669"/>
    <property type="project" value="TreeGrafter"/>
</dbReference>
<evidence type="ECO:0000313" key="14">
    <source>
        <dbReference type="EMBL" id="KAH3680201.1"/>
    </source>
</evidence>
<comment type="domain">
    <text evidence="11">The PHD-type zinc finger mediates the binding to H3K4me3.</text>
</comment>
<evidence type="ECO:0000256" key="6">
    <source>
        <dbReference type="ARBA" id="ARBA00022853"/>
    </source>
</evidence>
<evidence type="ECO:0000256" key="4">
    <source>
        <dbReference type="ARBA" id="ARBA00022771"/>
    </source>
</evidence>
<feature type="site" description="Histone H3K4me3 binding" evidence="8">
    <location>
        <position position="315"/>
    </location>
</feature>
<dbReference type="SUPFAM" id="SSF57903">
    <property type="entry name" value="FYVE/PHD zinc finger"/>
    <property type="match status" value="1"/>
</dbReference>
<keyword evidence="6 11" id="KW-0156">Chromatin regulator</keyword>
<feature type="site" description="Histone H3K4me3 binding" evidence="8">
    <location>
        <position position="338"/>
    </location>
</feature>
<feature type="binding site" evidence="9">
    <location>
        <position position="329"/>
    </location>
    <ligand>
        <name>Zn(2+)</name>
        <dbReference type="ChEBI" id="CHEBI:29105"/>
        <label>2</label>
    </ligand>
</feature>
<dbReference type="GO" id="GO:0008270">
    <property type="term" value="F:zinc ion binding"/>
    <property type="evidence" value="ECO:0007669"/>
    <property type="project" value="UniProtKB-KW"/>
</dbReference>
<evidence type="ECO:0000256" key="7">
    <source>
        <dbReference type="ARBA" id="ARBA00023242"/>
    </source>
</evidence>
<dbReference type="CDD" id="cd15505">
    <property type="entry name" value="PHD_ING"/>
    <property type="match status" value="1"/>
</dbReference>
<keyword evidence="15" id="KW-1185">Reference proteome</keyword>
<dbReference type="GO" id="GO:0033698">
    <property type="term" value="C:Rpd3L complex"/>
    <property type="evidence" value="ECO:0007669"/>
    <property type="project" value="TreeGrafter"/>
</dbReference>
<dbReference type="PROSITE" id="PS01359">
    <property type="entry name" value="ZF_PHD_1"/>
    <property type="match status" value="1"/>
</dbReference>
<dbReference type="Gene3D" id="6.10.140.1740">
    <property type="match status" value="1"/>
</dbReference>
<feature type="compositionally biased region" description="Basic and acidic residues" evidence="12">
    <location>
        <begin position="184"/>
        <end position="198"/>
    </location>
</feature>
<dbReference type="InterPro" id="IPR001965">
    <property type="entry name" value="Znf_PHD"/>
</dbReference>
<protein>
    <recommendedName>
        <fullName evidence="11">Chromatin modification-related protein</fullName>
    </recommendedName>
</protein>
<feature type="binding site" evidence="9">
    <location>
        <position position="343"/>
    </location>
    <ligand>
        <name>Zn(2+)</name>
        <dbReference type="ChEBI" id="CHEBI:29105"/>
        <label>1</label>
    </ligand>
</feature>
<evidence type="ECO:0000259" key="13">
    <source>
        <dbReference type="PROSITE" id="PS50016"/>
    </source>
</evidence>
<dbReference type="GO" id="GO:0070210">
    <property type="term" value="C:Rpd3L-Expanded complex"/>
    <property type="evidence" value="ECO:0007669"/>
    <property type="project" value="TreeGrafter"/>
</dbReference>
<dbReference type="AlphaFoldDB" id="A0A9P8PXL0"/>
<dbReference type="InterPro" id="IPR019787">
    <property type="entry name" value="Znf_PHD-finger"/>
</dbReference>
<dbReference type="InterPro" id="IPR013083">
    <property type="entry name" value="Znf_RING/FYVE/PHD"/>
</dbReference>
<gene>
    <name evidence="14" type="ORF">WICMUC_000466</name>
</gene>
<comment type="subcellular location">
    <subcellularLocation>
        <location evidence="1 11">Nucleus</location>
    </subcellularLocation>
</comment>
<evidence type="ECO:0000313" key="15">
    <source>
        <dbReference type="Proteomes" id="UP000769528"/>
    </source>
</evidence>
<feature type="site" description="Histone H3K4me3 binding" evidence="8">
    <location>
        <position position="326"/>
    </location>
</feature>
<dbReference type="PROSITE" id="PS50016">
    <property type="entry name" value="ZF_PHD_2"/>
    <property type="match status" value="1"/>
</dbReference>
<keyword evidence="5 9" id="KW-0862">Zinc</keyword>
<name>A0A9P8PXL0_9ASCO</name>
<feature type="domain" description="PHD-type" evidence="13">
    <location>
        <begin position="313"/>
        <end position="362"/>
    </location>
</feature>
<dbReference type="InterPro" id="IPR011011">
    <property type="entry name" value="Znf_FYVE_PHD"/>
</dbReference>
<dbReference type="InterPro" id="IPR028651">
    <property type="entry name" value="ING_fam"/>
</dbReference>
<evidence type="ECO:0000256" key="8">
    <source>
        <dbReference type="PIRSR" id="PIRSR628651-50"/>
    </source>
</evidence>
<keyword evidence="3 9" id="KW-0479">Metal-binding</keyword>
<feature type="binding site" evidence="9">
    <location>
        <position position="340"/>
    </location>
    <ligand>
        <name>Zn(2+)</name>
        <dbReference type="ChEBI" id="CHEBI:29105"/>
        <label>1</label>
    </ligand>
</feature>
<comment type="function">
    <text evidence="11">Component of an histone acetyltransferase complex.</text>
</comment>
<evidence type="ECO:0000256" key="9">
    <source>
        <dbReference type="PIRSR" id="PIRSR628651-51"/>
    </source>
</evidence>
<dbReference type="PANTHER" id="PTHR10333:SF42">
    <property type="entry name" value="INHIBITOR OF GROWTH PROTEIN 5"/>
    <property type="match status" value="1"/>
</dbReference>
<proteinExistence type="inferred from homology"/>
<feature type="compositionally biased region" description="Low complexity" evidence="12">
    <location>
        <begin position="242"/>
        <end position="257"/>
    </location>
</feature>
<organism evidence="14 15">
    <name type="scientific">Wickerhamomyces mucosus</name>
    <dbReference type="NCBI Taxonomy" id="1378264"/>
    <lineage>
        <taxon>Eukaryota</taxon>
        <taxon>Fungi</taxon>
        <taxon>Dikarya</taxon>
        <taxon>Ascomycota</taxon>
        <taxon>Saccharomycotina</taxon>
        <taxon>Saccharomycetes</taxon>
        <taxon>Phaffomycetales</taxon>
        <taxon>Wickerhamomycetaceae</taxon>
        <taxon>Wickerhamomyces</taxon>
    </lineage>
</organism>
<feature type="site" description="Histone H3K4me3 binding" evidence="8">
    <location>
        <position position="330"/>
    </location>
</feature>
<comment type="subunit">
    <text evidence="11">Component of an histone acetyltransferase complex. Interacts with H3K4me3 and to a lesser extent with H3K4me2.</text>
</comment>
<keyword evidence="7 11" id="KW-0539">Nucleus</keyword>
<feature type="binding site" evidence="9">
    <location>
        <position position="316"/>
    </location>
    <ligand>
        <name>Zn(2+)</name>
        <dbReference type="ChEBI" id="CHEBI:29105"/>
        <label>1</label>
    </ligand>
</feature>
<evidence type="ECO:0000256" key="3">
    <source>
        <dbReference type="ARBA" id="ARBA00022723"/>
    </source>
</evidence>
<feature type="compositionally biased region" description="Polar residues" evidence="12">
    <location>
        <begin position="291"/>
        <end position="301"/>
    </location>
</feature>
<evidence type="ECO:0000256" key="12">
    <source>
        <dbReference type="SAM" id="MobiDB-lite"/>
    </source>
</evidence>
<accession>A0A9P8PXL0</accession>
<dbReference type="InterPro" id="IPR059153">
    <property type="entry name" value="NSD_PHD-1st"/>
</dbReference>
<dbReference type="GO" id="GO:0006325">
    <property type="term" value="P:chromatin organization"/>
    <property type="evidence" value="ECO:0007669"/>
    <property type="project" value="UniProtKB-KW"/>
</dbReference>
<feature type="region of interest" description="Disordered" evidence="12">
    <location>
        <begin position="172"/>
        <end position="310"/>
    </location>
</feature>